<name>A0AA36DN19_CYLNA</name>
<evidence type="ECO:0000313" key="2">
    <source>
        <dbReference type="Proteomes" id="UP001176961"/>
    </source>
</evidence>
<dbReference type="AlphaFoldDB" id="A0AA36DN19"/>
<comment type="caution">
    <text evidence="1">The sequence shown here is derived from an EMBL/GenBank/DDBJ whole genome shotgun (WGS) entry which is preliminary data.</text>
</comment>
<dbReference type="Proteomes" id="UP001176961">
    <property type="component" value="Unassembled WGS sequence"/>
</dbReference>
<dbReference type="EMBL" id="CATQJL010000001">
    <property type="protein sequence ID" value="CAJ0590075.1"/>
    <property type="molecule type" value="Genomic_DNA"/>
</dbReference>
<reference evidence="1" key="1">
    <citation type="submission" date="2023-07" db="EMBL/GenBank/DDBJ databases">
        <authorList>
            <consortium name="CYATHOMIX"/>
        </authorList>
    </citation>
    <scope>NUCLEOTIDE SEQUENCE</scope>
    <source>
        <strain evidence="1">N/A</strain>
    </source>
</reference>
<keyword evidence="2" id="KW-1185">Reference proteome</keyword>
<organism evidence="1 2">
    <name type="scientific">Cylicocyclus nassatus</name>
    <name type="common">Nematode worm</name>
    <dbReference type="NCBI Taxonomy" id="53992"/>
    <lineage>
        <taxon>Eukaryota</taxon>
        <taxon>Metazoa</taxon>
        <taxon>Ecdysozoa</taxon>
        <taxon>Nematoda</taxon>
        <taxon>Chromadorea</taxon>
        <taxon>Rhabditida</taxon>
        <taxon>Rhabditina</taxon>
        <taxon>Rhabditomorpha</taxon>
        <taxon>Strongyloidea</taxon>
        <taxon>Strongylidae</taxon>
        <taxon>Cylicocyclus</taxon>
    </lineage>
</organism>
<accession>A0AA36DN19</accession>
<proteinExistence type="predicted"/>
<sequence>MGHRNVRETRLVCCMKVAKNKFNANEQSKGDKRYPVKIISDLVCEVRTSQCVRTVSKSFATSHLHAWR</sequence>
<gene>
    <name evidence="1" type="ORF">CYNAS_LOCUS2058</name>
</gene>
<evidence type="ECO:0000313" key="1">
    <source>
        <dbReference type="EMBL" id="CAJ0590075.1"/>
    </source>
</evidence>
<protein>
    <submittedName>
        <fullName evidence="1">Uncharacterized protein</fullName>
    </submittedName>
</protein>